<proteinExistence type="predicted"/>
<evidence type="ECO:0000256" key="2">
    <source>
        <dbReference type="PROSITE-ProRule" id="PRU00335"/>
    </source>
</evidence>
<keyword evidence="5" id="KW-1185">Reference proteome</keyword>
<dbReference type="Gene3D" id="1.10.10.60">
    <property type="entry name" value="Homeodomain-like"/>
    <property type="match status" value="1"/>
</dbReference>
<gene>
    <name evidence="4" type="ORF">ACFQ2Z_20855</name>
</gene>
<dbReference type="Pfam" id="PF00440">
    <property type="entry name" value="TetR_N"/>
    <property type="match status" value="1"/>
</dbReference>
<dbReference type="InterPro" id="IPR001647">
    <property type="entry name" value="HTH_TetR"/>
</dbReference>
<dbReference type="PROSITE" id="PS50977">
    <property type="entry name" value="HTH_TETR_2"/>
    <property type="match status" value="1"/>
</dbReference>
<reference evidence="5" key="1">
    <citation type="journal article" date="2019" name="Int. J. Syst. Evol. Microbiol.">
        <title>The Global Catalogue of Microorganisms (GCM) 10K type strain sequencing project: providing services to taxonomists for standard genome sequencing and annotation.</title>
        <authorList>
            <consortium name="The Broad Institute Genomics Platform"/>
            <consortium name="The Broad Institute Genome Sequencing Center for Infectious Disease"/>
            <person name="Wu L."/>
            <person name="Ma J."/>
        </authorList>
    </citation>
    <scope>NUCLEOTIDE SEQUENCE [LARGE SCALE GENOMIC DNA]</scope>
    <source>
        <strain evidence="5">CCUG 48216</strain>
    </source>
</reference>
<dbReference type="SUPFAM" id="SSF46689">
    <property type="entry name" value="Homeodomain-like"/>
    <property type="match status" value="1"/>
</dbReference>
<dbReference type="Gene3D" id="1.10.357.10">
    <property type="entry name" value="Tetracycline Repressor, domain 2"/>
    <property type="match status" value="1"/>
</dbReference>
<accession>A0ABW3SG81</accession>
<dbReference type="InterPro" id="IPR009057">
    <property type="entry name" value="Homeodomain-like_sf"/>
</dbReference>
<feature type="domain" description="HTH tetR-type" evidence="3">
    <location>
        <begin position="19"/>
        <end position="79"/>
    </location>
</feature>
<feature type="DNA-binding region" description="H-T-H motif" evidence="2">
    <location>
        <begin position="42"/>
        <end position="61"/>
    </location>
</feature>
<dbReference type="InterPro" id="IPR036271">
    <property type="entry name" value="Tet_transcr_reg_TetR-rel_C_sf"/>
</dbReference>
<dbReference type="RefSeq" id="WP_240270906.1">
    <property type="nucleotide sequence ID" value="NZ_JAKSXN010000060.1"/>
</dbReference>
<dbReference type="Pfam" id="PF14246">
    <property type="entry name" value="TetR_C_7"/>
    <property type="match status" value="1"/>
</dbReference>
<evidence type="ECO:0000313" key="4">
    <source>
        <dbReference type="EMBL" id="MFD1183799.1"/>
    </source>
</evidence>
<organism evidence="4 5">
    <name type="scientific">Paenibacillus timonensis</name>
    <dbReference type="NCBI Taxonomy" id="225915"/>
    <lineage>
        <taxon>Bacteria</taxon>
        <taxon>Bacillati</taxon>
        <taxon>Bacillota</taxon>
        <taxon>Bacilli</taxon>
        <taxon>Bacillales</taxon>
        <taxon>Paenibacillaceae</taxon>
        <taxon>Paenibacillus</taxon>
    </lineage>
</organism>
<dbReference type="InterPro" id="IPR050109">
    <property type="entry name" value="HTH-type_TetR-like_transc_reg"/>
</dbReference>
<name>A0ABW3SG81_9BACL</name>
<protein>
    <submittedName>
        <fullName evidence="4">TetR/AcrR family transcriptional regulator</fullName>
    </submittedName>
</protein>
<dbReference type="EMBL" id="JBHTKZ010000056">
    <property type="protein sequence ID" value="MFD1183799.1"/>
    <property type="molecule type" value="Genomic_DNA"/>
</dbReference>
<dbReference type="PANTHER" id="PTHR30055:SF226">
    <property type="entry name" value="HTH-TYPE TRANSCRIPTIONAL REGULATOR PKSA"/>
    <property type="match status" value="1"/>
</dbReference>
<dbReference type="Proteomes" id="UP001597211">
    <property type="component" value="Unassembled WGS sequence"/>
</dbReference>
<dbReference type="SUPFAM" id="SSF48498">
    <property type="entry name" value="Tetracyclin repressor-like, C-terminal domain"/>
    <property type="match status" value="1"/>
</dbReference>
<evidence type="ECO:0000259" key="3">
    <source>
        <dbReference type="PROSITE" id="PS50977"/>
    </source>
</evidence>
<comment type="caution">
    <text evidence="4">The sequence shown here is derived from an EMBL/GenBank/DDBJ whole genome shotgun (WGS) entry which is preliminary data.</text>
</comment>
<dbReference type="InterPro" id="IPR039536">
    <property type="entry name" value="TetR_C_Proteobacteria"/>
</dbReference>
<dbReference type="PANTHER" id="PTHR30055">
    <property type="entry name" value="HTH-TYPE TRANSCRIPTIONAL REGULATOR RUTR"/>
    <property type="match status" value="1"/>
</dbReference>
<evidence type="ECO:0000256" key="1">
    <source>
        <dbReference type="ARBA" id="ARBA00023125"/>
    </source>
</evidence>
<sequence length="210" mass="24496">MPTERKTTHRMTSRDLQAAERRQQILDTAKRLFAEKGYHATSMRELNKEIGMAEALTYHYFPGGKLEILKSVLQTAQEDRISKFVEFFRELFQGGAQLEEVLLPLIEGITQRIQEDQPYFQILMRERNLLGQELQDALNELTKQPFEALADYLSKLSDRGGVRTMDVEMAASQFLSHIVFLVVREGMNGRMLRQEEMRRIADFYAQMWAE</sequence>
<keyword evidence="1 2" id="KW-0238">DNA-binding</keyword>
<evidence type="ECO:0000313" key="5">
    <source>
        <dbReference type="Proteomes" id="UP001597211"/>
    </source>
</evidence>